<gene>
    <name evidence="2" type="ORF">ACH5RR_018735</name>
</gene>
<dbReference type="EMBL" id="JBJUIK010000008">
    <property type="protein sequence ID" value="KAL3520586.1"/>
    <property type="molecule type" value="Genomic_DNA"/>
</dbReference>
<proteinExistence type="predicted"/>
<organism evidence="2 3">
    <name type="scientific">Cinchona calisaya</name>
    <dbReference type="NCBI Taxonomy" id="153742"/>
    <lineage>
        <taxon>Eukaryota</taxon>
        <taxon>Viridiplantae</taxon>
        <taxon>Streptophyta</taxon>
        <taxon>Embryophyta</taxon>
        <taxon>Tracheophyta</taxon>
        <taxon>Spermatophyta</taxon>
        <taxon>Magnoliopsida</taxon>
        <taxon>eudicotyledons</taxon>
        <taxon>Gunneridae</taxon>
        <taxon>Pentapetalae</taxon>
        <taxon>asterids</taxon>
        <taxon>lamiids</taxon>
        <taxon>Gentianales</taxon>
        <taxon>Rubiaceae</taxon>
        <taxon>Cinchonoideae</taxon>
        <taxon>Cinchoneae</taxon>
        <taxon>Cinchona</taxon>
    </lineage>
</organism>
<feature type="region of interest" description="Disordered" evidence="1">
    <location>
        <begin position="98"/>
        <end position="118"/>
    </location>
</feature>
<reference evidence="2 3" key="1">
    <citation type="submission" date="2024-11" db="EMBL/GenBank/DDBJ databases">
        <title>A near-complete genome assembly of Cinchona calisaya.</title>
        <authorList>
            <person name="Lian D.C."/>
            <person name="Zhao X.W."/>
            <person name="Wei L."/>
        </authorList>
    </citation>
    <scope>NUCLEOTIDE SEQUENCE [LARGE SCALE GENOMIC DNA]</scope>
    <source>
        <tissue evidence="2">Nenye</tissue>
    </source>
</reference>
<evidence type="ECO:0000313" key="2">
    <source>
        <dbReference type="EMBL" id="KAL3520586.1"/>
    </source>
</evidence>
<comment type="caution">
    <text evidence="2">The sequence shown here is derived from an EMBL/GenBank/DDBJ whole genome shotgun (WGS) entry which is preliminary data.</text>
</comment>
<feature type="compositionally biased region" description="Polar residues" evidence="1">
    <location>
        <begin position="105"/>
        <end position="118"/>
    </location>
</feature>
<sequence length="118" mass="13961">MHFLLLFVERLKLSIQEKKMDIQKTLTTKDTEEDTDVDKLQHLSDIILHIMEKPKRKTKSLTSNYVFCPETLKKEIIFIIITYQISKRATQYLKQLQESHRGRHQTASNYPSIADLNQ</sequence>
<dbReference type="AlphaFoldDB" id="A0ABD2ZNZ2"/>
<accession>A0ABD2ZNZ2</accession>
<dbReference type="Proteomes" id="UP001630127">
    <property type="component" value="Unassembled WGS sequence"/>
</dbReference>
<keyword evidence="3" id="KW-1185">Reference proteome</keyword>
<evidence type="ECO:0000256" key="1">
    <source>
        <dbReference type="SAM" id="MobiDB-lite"/>
    </source>
</evidence>
<evidence type="ECO:0000313" key="3">
    <source>
        <dbReference type="Proteomes" id="UP001630127"/>
    </source>
</evidence>
<protein>
    <submittedName>
        <fullName evidence="2">Uncharacterized protein</fullName>
    </submittedName>
</protein>
<name>A0ABD2ZNZ2_9GENT</name>